<evidence type="ECO:0000313" key="9">
    <source>
        <dbReference type="EMBL" id="MBU8876691.1"/>
    </source>
</evidence>
<sequence length="457" mass="49727">MFKRIATLFCLTLFALAPFRAATAQQGQRLNLIRDAEIESTIRTFTIPIWKAAGLDPNGVEIMLVQDGSLNAFVAGGQRIFINTGLIMRTERPNQLIGVMAHESGHIAGGHLARMQEELRGLSTLQILETILAGGAMAGGALGGAATGGGGGHSGGTARPMAPGSLMSFLKYTQTQESAADQAAITYLQRTGQSPKGTIEFLRYLQREEKLAINRRDPYLTTHPLTPERISAFEQAAANSPYANTPDTPQFLMLHQRMVAKLYGFVAPDAALQRYSEADRSLPARYARAIALYRKGALGSALLTIDGLLKENPNDPYFHEVRAQMLYENGRAAESLASYRRAVQLAPSAAILKIDLARALLDVNSPGNDRDAMRNLDLAMQQESGNFELWRLMASGYSKLNDPGMTSLARAEMAALRGQRSEAQTHAEAAARQLTAGTPAWQRAQDLKAYINSRPRK</sequence>
<dbReference type="PANTHER" id="PTHR22726">
    <property type="entry name" value="METALLOENDOPEPTIDASE OMA1"/>
    <property type="match status" value="1"/>
</dbReference>
<name>A0ABS6IQ09_9HYPH</name>
<organism evidence="9 10">
    <name type="scientific">Reyranella humidisoli</name>
    <dbReference type="NCBI Taxonomy" id="2849149"/>
    <lineage>
        <taxon>Bacteria</taxon>
        <taxon>Pseudomonadati</taxon>
        <taxon>Pseudomonadota</taxon>
        <taxon>Alphaproteobacteria</taxon>
        <taxon>Hyphomicrobiales</taxon>
        <taxon>Reyranellaceae</taxon>
        <taxon>Reyranella</taxon>
    </lineage>
</organism>
<evidence type="ECO:0000256" key="3">
    <source>
        <dbReference type="ARBA" id="ARBA00022723"/>
    </source>
</evidence>
<evidence type="ECO:0000259" key="8">
    <source>
        <dbReference type="Pfam" id="PF01435"/>
    </source>
</evidence>
<dbReference type="Pfam" id="PF01435">
    <property type="entry name" value="Peptidase_M48"/>
    <property type="match status" value="1"/>
</dbReference>
<evidence type="ECO:0000256" key="6">
    <source>
        <dbReference type="ARBA" id="ARBA00023049"/>
    </source>
</evidence>
<evidence type="ECO:0000256" key="5">
    <source>
        <dbReference type="ARBA" id="ARBA00022833"/>
    </source>
</evidence>
<dbReference type="RefSeq" id="WP_216965674.1">
    <property type="nucleotide sequence ID" value="NZ_JAHOPB010000002.1"/>
</dbReference>
<keyword evidence="3" id="KW-0479">Metal-binding</keyword>
<dbReference type="InterPro" id="IPR051156">
    <property type="entry name" value="Mito/Outer_Membr_Metalloprot"/>
</dbReference>
<feature type="chain" id="PRO_5045364507" evidence="7">
    <location>
        <begin position="25"/>
        <end position="457"/>
    </location>
</feature>
<dbReference type="EMBL" id="JAHOPB010000002">
    <property type="protein sequence ID" value="MBU8876691.1"/>
    <property type="molecule type" value="Genomic_DNA"/>
</dbReference>
<keyword evidence="6 9" id="KW-0482">Metalloprotease</keyword>
<dbReference type="InterPro" id="IPR001915">
    <property type="entry name" value="Peptidase_M48"/>
</dbReference>
<comment type="caution">
    <text evidence="9">The sequence shown here is derived from an EMBL/GenBank/DDBJ whole genome shotgun (WGS) entry which is preliminary data.</text>
</comment>
<proteinExistence type="predicted"/>
<accession>A0ABS6IQ09</accession>
<keyword evidence="10" id="KW-1185">Reference proteome</keyword>
<dbReference type="EC" id="3.4.24.-" evidence="9"/>
<evidence type="ECO:0000256" key="7">
    <source>
        <dbReference type="SAM" id="SignalP"/>
    </source>
</evidence>
<feature type="signal peptide" evidence="7">
    <location>
        <begin position="1"/>
        <end position="24"/>
    </location>
</feature>
<dbReference type="CDD" id="cd07324">
    <property type="entry name" value="M48C_Oma1-like"/>
    <property type="match status" value="1"/>
</dbReference>
<gene>
    <name evidence="9" type="ORF">KQ910_23150</name>
</gene>
<feature type="domain" description="Peptidase M48" evidence="8">
    <location>
        <begin position="36"/>
        <end position="235"/>
    </location>
</feature>
<protein>
    <submittedName>
        <fullName evidence="9">M48 family metalloprotease</fullName>
        <ecNumber evidence="9">3.4.24.-</ecNumber>
    </submittedName>
</protein>
<keyword evidence="2" id="KW-0645">Protease</keyword>
<comment type="cofactor">
    <cofactor evidence="1">
        <name>Zn(2+)</name>
        <dbReference type="ChEBI" id="CHEBI:29105"/>
    </cofactor>
</comment>
<keyword evidence="7" id="KW-0732">Signal</keyword>
<evidence type="ECO:0000256" key="1">
    <source>
        <dbReference type="ARBA" id="ARBA00001947"/>
    </source>
</evidence>
<dbReference type="GO" id="GO:0008237">
    <property type="term" value="F:metallopeptidase activity"/>
    <property type="evidence" value="ECO:0007669"/>
    <property type="project" value="UniProtKB-KW"/>
</dbReference>
<reference evidence="9 10" key="1">
    <citation type="submission" date="2021-06" db="EMBL/GenBank/DDBJ databases">
        <authorList>
            <person name="Lee D.H."/>
        </authorList>
    </citation>
    <scope>NUCLEOTIDE SEQUENCE [LARGE SCALE GENOMIC DNA]</scope>
    <source>
        <strain evidence="9 10">MMS21-HV4-11</strain>
    </source>
</reference>
<keyword evidence="5" id="KW-0862">Zinc</keyword>
<dbReference type="Proteomes" id="UP000727907">
    <property type="component" value="Unassembled WGS sequence"/>
</dbReference>
<keyword evidence="4 9" id="KW-0378">Hydrolase</keyword>
<evidence type="ECO:0000256" key="4">
    <source>
        <dbReference type="ARBA" id="ARBA00022801"/>
    </source>
</evidence>
<evidence type="ECO:0000256" key="2">
    <source>
        <dbReference type="ARBA" id="ARBA00022670"/>
    </source>
</evidence>
<evidence type="ECO:0000313" key="10">
    <source>
        <dbReference type="Proteomes" id="UP000727907"/>
    </source>
</evidence>
<dbReference type="PANTHER" id="PTHR22726:SF1">
    <property type="entry name" value="METALLOENDOPEPTIDASE OMA1, MITOCHONDRIAL"/>
    <property type="match status" value="1"/>
</dbReference>